<dbReference type="FunFam" id="3.30.565.10:FF:000006">
    <property type="entry name" value="Sensor histidine kinase WalK"/>
    <property type="match status" value="1"/>
</dbReference>
<feature type="domain" description="Histidine kinase" evidence="8">
    <location>
        <begin position="747"/>
        <end position="972"/>
    </location>
</feature>
<dbReference type="AlphaFoldDB" id="A0A326UFC9"/>
<dbReference type="PANTHER" id="PTHR43711">
    <property type="entry name" value="TWO-COMPONENT HISTIDINE KINASE"/>
    <property type="match status" value="1"/>
</dbReference>
<feature type="transmembrane region" description="Helical" evidence="7">
    <location>
        <begin position="93"/>
        <end position="115"/>
    </location>
</feature>
<evidence type="ECO:0000256" key="2">
    <source>
        <dbReference type="ARBA" id="ARBA00012438"/>
    </source>
</evidence>
<feature type="transmembrane region" description="Helical" evidence="7">
    <location>
        <begin position="152"/>
        <end position="173"/>
    </location>
</feature>
<proteinExistence type="predicted"/>
<reference evidence="9 10" key="1">
    <citation type="submission" date="2018-06" db="EMBL/GenBank/DDBJ databases">
        <title>Genomic Encyclopedia of Archaeal and Bacterial Type Strains, Phase II (KMG-II): from individual species to whole genera.</title>
        <authorList>
            <person name="Goeker M."/>
        </authorList>
    </citation>
    <scope>NUCLEOTIDE SEQUENCE [LARGE SCALE GENOMIC DNA]</scope>
    <source>
        <strain evidence="9 10">ATCC BAA-1881</strain>
    </source>
</reference>
<feature type="transmembrane region" description="Helical" evidence="7">
    <location>
        <begin position="193"/>
        <end position="211"/>
    </location>
</feature>
<dbReference type="SMART" id="SM00387">
    <property type="entry name" value="HATPase_c"/>
    <property type="match status" value="1"/>
</dbReference>
<dbReference type="SUPFAM" id="SSF47384">
    <property type="entry name" value="Homodimeric domain of signal transducing histidine kinase"/>
    <property type="match status" value="1"/>
</dbReference>
<keyword evidence="3" id="KW-0597">Phosphoprotein</keyword>
<dbReference type="SMART" id="SM00065">
    <property type="entry name" value="GAF"/>
    <property type="match status" value="2"/>
</dbReference>
<dbReference type="Proteomes" id="UP000248806">
    <property type="component" value="Unassembled WGS sequence"/>
</dbReference>
<comment type="catalytic activity">
    <reaction evidence="1">
        <text>ATP + protein L-histidine = ADP + protein N-phospho-L-histidine.</text>
        <dbReference type="EC" id="2.7.13.3"/>
    </reaction>
</comment>
<keyword evidence="5" id="KW-0418">Kinase</keyword>
<evidence type="ECO:0000256" key="1">
    <source>
        <dbReference type="ARBA" id="ARBA00000085"/>
    </source>
</evidence>
<dbReference type="InterPro" id="IPR004358">
    <property type="entry name" value="Sig_transdc_His_kin-like_C"/>
</dbReference>
<evidence type="ECO:0000256" key="7">
    <source>
        <dbReference type="SAM" id="Phobius"/>
    </source>
</evidence>
<dbReference type="PRINTS" id="PR00344">
    <property type="entry name" value="BCTRLSENSOR"/>
</dbReference>
<organism evidence="9 10">
    <name type="scientific">Thermosporothrix hazakensis</name>
    <dbReference type="NCBI Taxonomy" id="644383"/>
    <lineage>
        <taxon>Bacteria</taxon>
        <taxon>Bacillati</taxon>
        <taxon>Chloroflexota</taxon>
        <taxon>Ktedonobacteria</taxon>
        <taxon>Ktedonobacterales</taxon>
        <taxon>Thermosporotrichaceae</taxon>
        <taxon>Thermosporothrix</taxon>
    </lineage>
</organism>
<keyword evidence="7" id="KW-0812">Transmembrane</keyword>
<dbReference type="SMART" id="SM00388">
    <property type="entry name" value="HisKA"/>
    <property type="match status" value="1"/>
</dbReference>
<dbReference type="SUPFAM" id="SSF55781">
    <property type="entry name" value="GAF domain-like"/>
    <property type="match status" value="2"/>
</dbReference>
<evidence type="ECO:0000256" key="4">
    <source>
        <dbReference type="ARBA" id="ARBA00022679"/>
    </source>
</evidence>
<dbReference type="Pfam" id="PF00512">
    <property type="entry name" value="HisKA"/>
    <property type="match status" value="1"/>
</dbReference>
<dbReference type="EMBL" id="QKUF01000001">
    <property type="protein sequence ID" value="PZW36724.1"/>
    <property type="molecule type" value="Genomic_DNA"/>
</dbReference>
<dbReference type="InterPro" id="IPR036097">
    <property type="entry name" value="HisK_dim/P_sf"/>
</dbReference>
<accession>A0A326UFC9</accession>
<dbReference type="Gene3D" id="3.30.450.40">
    <property type="match status" value="2"/>
</dbReference>
<dbReference type="InterPro" id="IPR003594">
    <property type="entry name" value="HATPase_dom"/>
</dbReference>
<evidence type="ECO:0000256" key="3">
    <source>
        <dbReference type="ARBA" id="ARBA00022553"/>
    </source>
</evidence>
<dbReference type="InterPro" id="IPR050736">
    <property type="entry name" value="Sensor_HK_Regulatory"/>
</dbReference>
<dbReference type="SUPFAM" id="SSF55874">
    <property type="entry name" value="ATPase domain of HSP90 chaperone/DNA topoisomerase II/histidine kinase"/>
    <property type="match status" value="1"/>
</dbReference>
<sequence length="972" mass="110018">MQRAETLAMSEHTTKAPYSLKQQRFTKYIFLATCLAVVLLVISLPWRINDRAETTLFISIAQMIAALLASFWCFQTAILARKGPIRLHRRDQYAWFTIGASILLYALWLLLHMWWHQMLPLLQDVSFALLSPLLLLLGIFLLSFRTRFSFQMLLDAIITTLSLFGIAWVLMHIPERTLPFLGEVVAPSPSLTLLYLCPTLAPLFGIAYLLYRDVHSLYKPSSLLLIGGLGIFIISDIISLYTGAMDRLQNSLWIAGCLLTGLSSLYSYREVLLEPEEASSQKEPVQGNGSITQNLLVYIPMLLLFVLTAYRHIRINPQYEAMVLPLLILSIGILIGARFFVASRENEGLLREKSAHQDKMAHLHQIVARLTQHIELKPLREQATRTLITDLGFDAALLLLVEEHRGPYHMPPHLHILAAAHKQPLQSWFFQGENILQRTYRSEHETLLHWNSHTPDIPEPVASWFLAQRIATMTFFPLSYHGQRIGCLGVARQSSTEINEQDRSLLVAYSEQVATLLRHAQLYQETQEREAFAQAMANIATRLNAAVIEPEELSQLICEEGARALRADFTIFYLLQKGQGLQPQAAYSGSDQPIHWPPISLYEPDAQALEALQPTLIVLEEEKQDNVNFIGKKRQQQAQGDEHSTYRIATQSRQGFRDTLIQQGVTTAILTPLIEGGEPFGLLVFARSSYRSSTTTRPLDLPELSQAQDFGEQAGVAYTNAQLYQRLQTAHSRLQELDQMKDQFMVTASHELRTPLTAVQGYIELLAQYDEILPANDRREFLEKARRGCDELAMLLCNVMDASRLDKEMTIGPALFKNVSVQEAIESVVLMIEPQLTKEQRNLHLHVPTHLMVRADPMRLRQVLMNICTNALKYSPPQTPLSIVARVREEEGRQQVMITISDRGKGIKPEDHERVFQRFFRVESDVNSPVRGSGLGLYISRRLIEAMGGKIRIESEGIPGKGTTISILLPMA</sequence>
<dbReference type="PANTHER" id="PTHR43711:SF26">
    <property type="entry name" value="SENSOR HISTIDINE KINASE RCSC"/>
    <property type="match status" value="1"/>
</dbReference>
<dbReference type="Pfam" id="PF02518">
    <property type="entry name" value="HATPase_c"/>
    <property type="match status" value="1"/>
</dbReference>
<evidence type="ECO:0000256" key="6">
    <source>
        <dbReference type="ARBA" id="ARBA00023012"/>
    </source>
</evidence>
<feature type="transmembrane region" description="Helical" evidence="7">
    <location>
        <begin position="289"/>
        <end position="310"/>
    </location>
</feature>
<dbReference type="Pfam" id="PF13185">
    <property type="entry name" value="GAF_2"/>
    <property type="match status" value="1"/>
</dbReference>
<dbReference type="InterPro" id="IPR003661">
    <property type="entry name" value="HisK_dim/P_dom"/>
</dbReference>
<gene>
    <name evidence="9" type="ORF">EI42_00905</name>
</gene>
<dbReference type="Gene3D" id="1.10.287.130">
    <property type="match status" value="1"/>
</dbReference>
<feature type="transmembrane region" description="Helical" evidence="7">
    <location>
        <begin position="60"/>
        <end position="81"/>
    </location>
</feature>
<dbReference type="Gene3D" id="3.30.565.10">
    <property type="entry name" value="Histidine kinase-like ATPase, C-terminal domain"/>
    <property type="match status" value="1"/>
</dbReference>
<feature type="transmembrane region" description="Helical" evidence="7">
    <location>
        <begin position="127"/>
        <end position="145"/>
    </location>
</feature>
<dbReference type="PROSITE" id="PS50109">
    <property type="entry name" value="HIS_KIN"/>
    <property type="match status" value="1"/>
</dbReference>
<feature type="transmembrane region" description="Helical" evidence="7">
    <location>
        <begin position="322"/>
        <end position="341"/>
    </location>
</feature>
<dbReference type="InterPro" id="IPR029016">
    <property type="entry name" value="GAF-like_dom_sf"/>
</dbReference>
<protein>
    <recommendedName>
        <fullName evidence="2">histidine kinase</fullName>
        <ecNumber evidence="2">2.7.13.3</ecNumber>
    </recommendedName>
</protein>
<evidence type="ECO:0000313" key="10">
    <source>
        <dbReference type="Proteomes" id="UP000248806"/>
    </source>
</evidence>
<dbReference type="InterPro" id="IPR003018">
    <property type="entry name" value="GAF"/>
</dbReference>
<comment type="caution">
    <text evidence="9">The sequence shown here is derived from an EMBL/GenBank/DDBJ whole genome shotgun (WGS) entry which is preliminary data.</text>
</comment>
<name>A0A326UFC9_THEHA</name>
<dbReference type="InterPro" id="IPR005467">
    <property type="entry name" value="His_kinase_dom"/>
</dbReference>
<evidence type="ECO:0000313" key="9">
    <source>
        <dbReference type="EMBL" id="PZW36724.1"/>
    </source>
</evidence>
<dbReference type="GO" id="GO:0000155">
    <property type="term" value="F:phosphorelay sensor kinase activity"/>
    <property type="evidence" value="ECO:0007669"/>
    <property type="project" value="InterPro"/>
</dbReference>
<keyword evidence="10" id="KW-1185">Reference proteome</keyword>
<keyword evidence="7" id="KW-0472">Membrane</keyword>
<feature type="transmembrane region" description="Helical" evidence="7">
    <location>
        <begin position="28"/>
        <end position="48"/>
    </location>
</feature>
<keyword evidence="7" id="KW-1133">Transmembrane helix</keyword>
<dbReference type="CDD" id="cd00082">
    <property type="entry name" value="HisKA"/>
    <property type="match status" value="1"/>
</dbReference>
<dbReference type="InterPro" id="IPR036890">
    <property type="entry name" value="HATPase_C_sf"/>
</dbReference>
<dbReference type="EC" id="2.7.13.3" evidence="2"/>
<keyword evidence="4" id="KW-0808">Transferase</keyword>
<feature type="transmembrane region" description="Helical" evidence="7">
    <location>
        <begin position="223"/>
        <end position="244"/>
    </location>
</feature>
<dbReference type="Pfam" id="PF01590">
    <property type="entry name" value="GAF"/>
    <property type="match status" value="1"/>
</dbReference>
<evidence type="ECO:0000256" key="5">
    <source>
        <dbReference type="ARBA" id="ARBA00022777"/>
    </source>
</evidence>
<keyword evidence="6" id="KW-0902">Two-component regulatory system</keyword>
<evidence type="ECO:0000259" key="8">
    <source>
        <dbReference type="PROSITE" id="PS50109"/>
    </source>
</evidence>